<evidence type="ECO:0000256" key="3">
    <source>
        <dbReference type="SAM" id="SignalP"/>
    </source>
</evidence>
<reference evidence="4 5" key="1">
    <citation type="submission" date="2024-03" db="EMBL/GenBank/DDBJ databases">
        <title>The genome assembly and annotation of the cricket Gryllus longicercus Weissman &amp; Gray.</title>
        <authorList>
            <person name="Szrajer S."/>
            <person name="Gray D."/>
            <person name="Ylla G."/>
        </authorList>
    </citation>
    <scope>NUCLEOTIDE SEQUENCE [LARGE SCALE GENOMIC DNA]</scope>
    <source>
        <strain evidence="4">DAG 2021-001</strain>
        <tissue evidence="4">Whole body minus gut</tissue>
    </source>
</reference>
<evidence type="ECO:0008006" key="6">
    <source>
        <dbReference type="Google" id="ProtNLM"/>
    </source>
</evidence>
<keyword evidence="1" id="KW-0433">Leucine-rich repeat</keyword>
<feature type="chain" id="PRO_5042872098" description="Insulin-like growth factor-binding protein complex acid labile subunit" evidence="3">
    <location>
        <begin position="21"/>
        <end position="651"/>
    </location>
</feature>
<evidence type="ECO:0000313" key="5">
    <source>
        <dbReference type="Proteomes" id="UP001378592"/>
    </source>
</evidence>
<keyword evidence="5" id="KW-1185">Reference proteome</keyword>
<dbReference type="Gene3D" id="3.80.10.10">
    <property type="entry name" value="Ribonuclease Inhibitor"/>
    <property type="match status" value="3"/>
</dbReference>
<dbReference type="InterPro" id="IPR032675">
    <property type="entry name" value="LRR_dom_sf"/>
</dbReference>
<organism evidence="4 5">
    <name type="scientific">Gryllus longicercus</name>
    <dbReference type="NCBI Taxonomy" id="2509291"/>
    <lineage>
        <taxon>Eukaryota</taxon>
        <taxon>Metazoa</taxon>
        <taxon>Ecdysozoa</taxon>
        <taxon>Arthropoda</taxon>
        <taxon>Hexapoda</taxon>
        <taxon>Insecta</taxon>
        <taxon>Pterygota</taxon>
        <taxon>Neoptera</taxon>
        <taxon>Polyneoptera</taxon>
        <taxon>Orthoptera</taxon>
        <taxon>Ensifera</taxon>
        <taxon>Gryllidea</taxon>
        <taxon>Grylloidea</taxon>
        <taxon>Gryllidae</taxon>
        <taxon>Gryllinae</taxon>
        <taxon>Gryllus</taxon>
    </lineage>
</organism>
<dbReference type="PANTHER" id="PTHR45617">
    <property type="entry name" value="LEUCINE RICH REPEAT FAMILY PROTEIN"/>
    <property type="match status" value="1"/>
</dbReference>
<dbReference type="Pfam" id="PF13855">
    <property type="entry name" value="LRR_8"/>
    <property type="match status" value="3"/>
</dbReference>
<comment type="caution">
    <text evidence="4">The sequence shown here is derived from an EMBL/GenBank/DDBJ whole genome shotgun (WGS) entry which is preliminary data.</text>
</comment>
<dbReference type="PROSITE" id="PS51450">
    <property type="entry name" value="LRR"/>
    <property type="match status" value="6"/>
</dbReference>
<gene>
    <name evidence="4" type="ORF">R5R35_002900</name>
</gene>
<dbReference type="InterPro" id="IPR001611">
    <property type="entry name" value="Leu-rich_rpt"/>
</dbReference>
<dbReference type="SUPFAM" id="SSF52058">
    <property type="entry name" value="L domain-like"/>
    <property type="match status" value="2"/>
</dbReference>
<dbReference type="PRINTS" id="PR00019">
    <property type="entry name" value="LEURICHRPT"/>
</dbReference>
<dbReference type="GO" id="GO:0005615">
    <property type="term" value="C:extracellular space"/>
    <property type="evidence" value="ECO:0007669"/>
    <property type="project" value="TreeGrafter"/>
</dbReference>
<proteinExistence type="predicted"/>
<dbReference type="Proteomes" id="UP001378592">
    <property type="component" value="Unassembled WGS sequence"/>
</dbReference>
<name>A0AAN9ZDH6_9ORTH</name>
<keyword evidence="3" id="KW-0732">Signal</keyword>
<sequence>MASSHRLIWALCTLLAAAYARKAYPCCTCGENGVLEPPERDEGGEALGTHWKPLMDAKEFCDSQAKKVDLHGKRLEALPDCLSPFAVEVNASRNHLTSLPAAAQLNPLLVVLDVSSNNISSAEGDALRALSALEVLRAGGNRLRHLRFLPEPCALRRLHAARNAIASLDGPLRRCGLLEELDVARNELRALPAGAFFGLARLRELYLARNPLRELAPRLFAGLTALRLLDLAFTGLTELPQGAFEGLTMLEHVNLRGNELITLPGKVFSEQNLISLDLSKNELSTIPGLIKRLTSLEKLNLWGNGIKSVPEKYFRKCKRLRELSLSNNGILSLSADTFANLASLERLDLSRNPLSKLPPGLFRDTDNLEALDVSRCPLEALTLGQEEGSPLARLARVDAAEISVRALGEGALAAMPALRCLNLAGSPLAALRAGAFAHLPRLRALLLGTTHGKIMQLEEDTFADLTELEKLDLHGHQLETLPKAIFKTNRHLVDLNLENNRLKKLPQGIFAGLDELQRLLLSNNLLKTLPVLQDCCEDLTFASFENNSIAHPSEEALTALLRPEAERVVELRGNPLRPRAFLQLARLPAAGGAGGAEGVEEEAQGARVSFARDEAACACGSVRRGRAELHLCVDAPCGANDVWGLSASQHA</sequence>
<accession>A0AAN9ZDH6</accession>
<evidence type="ECO:0000256" key="2">
    <source>
        <dbReference type="ARBA" id="ARBA00022737"/>
    </source>
</evidence>
<dbReference type="AlphaFoldDB" id="A0AAN9ZDH6"/>
<dbReference type="SMART" id="SM00369">
    <property type="entry name" value="LRR_TYP"/>
    <property type="match status" value="14"/>
</dbReference>
<keyword evidence="2" id="KW-0677">Repeat</keyword>
<dbReference type="SMART" id="SM00364">
    <property type="entry name" value="LRR_BAC"/>
    <property type="match status" value="8"/>
</dbReference>
<dbReference type="PANTHER" id="PTHR45617:SF173">
    <property type="entry name" value="RE54577P"/>
    <property type="match status" value="1"/>
</dbReference>
<protein>
    <recommendedName>
        <fullName evidence="6">Insulin-like growth factor-binding protein complex acid labile subunit</fullName>
    </recommendedName>
</protein>
<evidence type="ECO:0000313" key="4">
    <source>
        <dbReference type="EMBL" id="KAK7870494.1"/>
    </source>
</evidence>
<dbReference type="Pfam" id="PF00560">
    <property type="entry name" value="LRR_1"/>
    <property type="match status" value="1"/>
</dbReference>
<dbReference type="FunFam" id="3.80.10.10:FF:001164">
    <property type="entry name" value="GH01279p"/>
    <property type="match status" value="2"/>
</dbReference>
<dbReference type="InterPro" id="IPR003591">
    <property type="entry name" value="Leu-rich_rpt_typical-subtyp"/>
</dbReference>
<dbReference type="EMBL" id="JAZDUA010000056">
    <property type="protein sequence ID" value="KAK7870494.1"/>
    <property type="molecule type" value="Genomic_DNA"/>
</dbReference>
<evidence type="ECO:0000256" key="1">
    <source>
        <dbReference type="ARBA" id="ARBA00022614"/>
    </source>
</evidence>
<feature type="signal peptide" evidence="3">
    <location>
        <begin position="1"/>
        <end position="20"/>
    </location>
</feature>